<dbReference type="AlphaFoldDB" id="A0A4Y4BXT9"/>
<dbReference type="EMBL" id="BJNT01000004">
    <property type="protein sequence ID" value="GEC85298.1"/>
    <property type="molecule type" value="Genomic_DNA"/>
</dbReference>
<gene>
    <name evidence="2" type="ORF">CVA01_06120</name>
</gene>
<comment type="caution">
    <text evidence="2">The sequence shown here is derived from an EMBL/GenBank/DDBJ whole genome shotgun (WGS) entry which is preliminary data.</text>
</comment>
<organism evidence="2 3">
    <name type="scientific">Corynebacterium variabile</name>
    <dbReference type="NCBI Taxonomy" id="1727"/>
    <lineage>
        <taxon>Bacteria</taxon>
        <taxon>Bacillati</taxon>
        <taxon>Actinomycetota</taxon>
        <taxon>Actinomycetes</taxon>
        <taxon>Mycobacteriales</taxon>
        <taxon>Corynebacteriaceae</taxon>
        <taxon>Corynebacterium</taxon>
    </lineage>
</organism>
<evidence type="ECO:0000313" key="3">
    <source>
        <dbReference type="Proteomes" id="UP000319986"/>
    </source>
</evidence>
<dbReference type="Proteomes" id="UP000319986">
    <property type="component" value="Unassembled WGS sequence"/>
</dbReference>
<accession>A0A4Y4BXT9</accession>
<feature type="region of interest" description="Disordered" evidence="1">
    <location>
        <begin position="29"/>
        <end position="49"/>
    </location>
</feature>
<sequence length="101" mass="10339">MSIRAGAEMKESLGVMVCSCCRFDAGGASSVESLSTPTGTTQLRDGEPVGLCPDPAAAKKEKLTAERVHVGKCNRQSSGSVTRPIVPTASGGNADAVPHPR</sequence>
<feature type="region of interest" description="Disordered" evidence="1">
    <location>
        <begin position="74"/>
        <end position="101"/>
    </location>
</feature>
<evidence type="ECO:0000256" key="1">
    <source>
        <dbReference type="SAM" id="MobiDB-lite"/>
    </source>
</evidence>
<feature type="compositionally biased region" description="Polar residues" evidence="1">
    <location>
        <begin position="30"/>
        <end position="43"/>
    </location>
</feature>
<evidence type="ECO:0000313" key="2">
    <source>
        <dbReference type="EMBL" id="GEC85298.1"/>
    </source>
</evidence>
<proteinExistence type="predicted"/>
<name>A0A4Y4BXT9_9CORY</name>
<reference evidence="2 3" key="1">
    <citation type="submission" date="2019-06" db="EMBL/GenBank/DDBJ databases">
        <title>Whole genome shotgun sequence of Corynebacterium variabile NBRC 15286.</title>
        <authorList>
            <person name="Hosoyama A."/>
            <person name="Uohara A."/>
            <person name="Ohji S."/>
            <person name="Ichikawa N."/>
        </authorList>
    </citation>
    <scope>NUCLEOTIDE SEQUENCE [LARGE SCALE GENOMIC DNA]</scope>
    <source>
        <strain evidence="2 3">NBRC 15286</strain>
    </source>
</reference>
<protein>
    <submittedName>
        <fullName evidence="2">Uncharacterized protein</fullName>
    </submittedName>
</protein>